<comment type="caution">
    <text evidence="3">The sequence shown here is derived from an EMBL/GenBank/DDBJ whole genome shotgun (WGS) entry which is preliminary data.</text>
</comment>
<keyword evidence="1" id="KW-0472">Membrane</keyword>
<name>A0A3N6SNE5_BRACR</name>
<evidence type="ECO:0000313" key="3">
    <source>
        <dbReference type="EMBL" id="KAF2585010.1"/>
    </source>
</evidence>
<protein>
    <submittedName>
        <fullName evidence="3">Uncharacterized protein</fullName>
    </submittedName>
</protein>
<feature type="transmembrane region" description="Helical" evidence="1">
    <location>
        <begin position="34"/>
        <end position="56"/>
    </location>
</feature>
<feature type="transmembrane region" description="Helical" evidence="1">
    <location>
        <begin position="102"/>
        <end position="124"/>
    </location>
</feature>
<dbReference type="EMBL" id="QGKY02000246">
    <property type="protein sequence ID" value="KAF2585010.1"/>
    <property type="molecule type" value="Genomic_DNA"/>
</dbReference>
<gene>
    <name evidence="2" type="ORF">F2Q68_00030678</name>
    <name evidence="3" type="ORF">F2Q70_00035498</name>
</gene>
<accession>A0A3N6SNE5</accession>
<dbReference type="Proteomes" id="UP000712281">
    <property type="component" value="Unassembled WGS sequence"/>
</dbReference>
<organism evidence="3">
    <name type="scientific">Brassica cretica</name>
    <name type="common">Mustard</name>
    <dbReference type="NCBI Taxonomy" id="69181"/>
    <lineage>
        <taxon>Eukaryota</taxon>
        <taxon>Viridiplantae</taxon>
        <taxon>Streptophyta</taxon>
        <taxon>Embryophyta</taxon>
        <taxon>Tracheophyta</taxon>
        <taxon>Spermatophyta</taxon>
        <taxon>Magnoliopsida</taxon>
        <taxon>eudicotyledons</taxon>
        <taxon>Gunneridae</taxon>
        <taxon>Pentapetalae</taxon>
        <taxon>rosids</taxon>
        <taxon>malvids</taxon>
        <taxon>Brassicales</taxon>
        <taxon>Brassicaceae</taxon>
        <taxon>Brassiceae</taxon>
        <taxon>Brassica</taxon>
    </lineage>
</organism>
<dbReference type="EMBL" id="QGKW02002005">
    <property type="protein sequence ID" value="KAF2542578.1"/>
    <property type="molecule type" value="Genomic_DNA"/>
</dbReference>
<keyword evidence="1" id="KW-0812">Transmembrane</keyword>
<keyword evidence="1" id="KW-1133">Transmembrane helix</keyword>
<evidence type="ECO:0000256" key="1">
    <source>
        <dbReference type="SAM" id="Phobius"/>
    </source>
</evidence>
<proteinExistence type="predicted"/>
<reference evidence="3" key="1">
    <citation type="submission" date="2019-12" db="EMBL/GenBank/DDBJ databases">
        <title>Genome sequencing and annotation of Brassica cretica.</title>
        <authorList>
            <person name="Studholme D.J."/>
            <person name="Sarris P.F."/>
        </authorList>
    </citation>
    <scope>NUCLEOTIDE SEQUENCE</scope>
    <source>
        <strain evidence="2">PFS-001/15</strain>
        <strain evidence="3">PFS-102/07</strain>
        <tissue evidence="3">Leaf</tissue>
    </source>
</reference>
<feature type="transmembrane region" description="Helical" evidence="1">
    <location>
        <begin position="63"/>
        <end position="82"/>
    </location>
</feature>
<sequence length="130" mass="14348">MVSPIRLGSIFSSVLFLDSHRCSPAVLGLRHLGIVYYVTLVVFLPTVSFRFVYGVVVRLCPGFGSLVICLWDLPVPFGATVLPFSYVSLRMRSLSFVGIRQFSGFALLIISFVAMVRIGGLISWSQISKN</sequence>
<evidence type="ECO:0000313" key="2">
    <source>
        <dbReference type="EMBL" id="KAF2542578.1"/>
    </source>
</evidence>
<dbReference type="AlphaFoldDB" id="A0A3N6SNE5"/>